<comment type="function">
    <text evidence="9">Protein phosphatase that catalyzes the dephosphorylation of the C-terminal domain of RNA polymerase II. Plays a role in RNA processing and termination.</text>
</comment>
<dbReference type="Gene3D" id="3.40.50.2300">
    <property type="match status" value="2"/>
</dbReference>
<dbReference type="EC" id="3.1.3.16" evidence="9"/>
<evidence type="ECO:0000256" key="1">
    <source>
        <dbReference type="ARBA" id="ARBA00004123"/>
    </source>
</evidence>
<protein>
    <recommendedName>
        <fullName evidence="9">RNA polymerase II subunit A C-terminal domain phosphatase SSU72</fullName>
        <shortName evidence="9">CTD phosphatase SSU72</shortName>
        <ecNumber evidence="9">3.1.3.16</ecNumber>
    </recommendedName>
</protein>
<evidence type="ECO:0000256" key="8">
    <source>
        <dbReference type="ARBA" id="ARBA00048336"/>
    </source>
</evidence>
<dbReference type="Pfam" id="PF04722">
    <property type="entry name" value="Ssu72"/>
    <property type="match status" value="1"/>
</dbReference>
<evidence type="ECO:0000256" key="7">
    <source>
        <dbReference type="ARBA" id="ARBA00047761"/>
    </source>
</evidence>
<evidence type="ECO:0000313" key="11">
    <source>
        <dbReference type="Proteomes" id="UP001165090"/>
    </source>
</evidence>
<reference evidence="10 11" key="1">
    <citation type="journal article" date="2023" name="IScience">
        <title>Expanded male sex-determining region conserved during the evolution of homothallism in the green alga Volvox.</title>
        <authorList>
            <person name="Yamamoto K."/>
            <person name="Matsuzaki R."/>
            <person name="Mahakham W."/>
            <person name="Heman W."/>
            <person name="Sekimoto H."/>
            <person name="Kawachi M."/>
            <person name="Minakuchi Y."/>
            <person name="Toyoda A."/>
            <person name="Nozaki H."/>
        </authorList>
    </citation>
    <scope>NUCLEOTIDE SEQUENCE [LARGE SCALE GENOMIC DNA]</scope>
    <source>
        <strain evidence="10 11">NIES-4468</strain>
    </source>
</reference>
<comment type="catalytic activity">
    <reaction evidence="8 9">
        <text>O-phospho-L-threonyl-[protein] + H2O = L-threonyl-[protein] + phosphate</text>
        <dbReference type="Rhea" id="RHEA:47004"/>
        <dbReference type="Rhea" id="RHEA-COMP:11060"/>
        <dbReference type="Rhea" id="RHEA-COMP:11605"/>
        <dbReference type="ChEBI" id="CHEBI:15377"/>
        <dbReference type="ChEBI" id="CHEBI:30013"/>
        <dbReference type="ChEBI" id="CHEBI:43474"/>
        <dbReference type="ChEBI" id="CHEBI:61977"/>
        <dbReference type="EC" id="3.1.3.16"/>
    </reaction>
</comment>
<evidence type="ECO:0000256" key="4">
    <source>
        <dbReference type="ARBA" id="ARBA00022801"/>
    </source>
</evidence>
<gene>
    <name evidence="10" type="ORF">VaNZ11_003188</name>
</gene>
<keyword evidence="3 9" id="KW-0507">mRNA processing</keyword>
<comment type="caution">
    <text evidence="10">The sequence shown here is derived from an EMBL/GenBank/DDBJ whole genome shotgun (WGS) entry which is preliminary data.</text>
</comment>
<dbReference type="Proteomes" id="UP001165090">
    <property type="component" value="Unassembled WGS sequence"/>
</dbReference>
<keyword evidence="6 9" id="KW-0539">Nucleus</keyword>
<name>A0ABQ5RUR3_9CHLO</name>
<keyword evidence="11" id="KW-1185">Reference proteome</keyword>
<dbReference type="InterPro" id="IPR006811">
    <property type="entry name" value="RNA_pol_II_suA"/>
</dbReference>
<evidence type="ECO:0000256" key="9">
    <source>
        <dbReference type="RuleBase" id="RU369031"/>
    </source>
</evidence>
<dbReference type="EMBL" id="BSDZ01000009">
    <property type="protein sequence ID" value="GLI60949.1"/>
    <property type="molecule type" value="Genomic_DNA"/>
</dbReference>
<evidence type="ECO:0000256" key="5">
    <source>
        <dbReference type="ARBA" id="ARBA00022912"/>
    </source>
</evidence>
<evidence type="ECO:0000256" key="6">
    <source>
        <dbReference type="ARBA" id="ARBA00023242"/>
    </source>
</evidence>
<comment type="subcellular location">
    <subcellularLocation>
        <location evidence="1 9">Nucleus</location>
    </subcellularLocation>
</comment>
<evidence type="ECO:0000256" key="2">
    <source>
        <dbReference type="ARBA" id="ARBA00008978"/>
    </source>
</evidence>
<comment type="catalytic activity">
    <reaction evidence="7 9">
        <text>O-phospho-L-seryl-[protein] + H2O = L-seryl-[protein] + phosphate</text>
        <dbReference type="Rhea" id="RHEA:20629"/>
        <dbReference type="Rhea" id="RHEA-COMP:9863"/>
        <dbReference type="Rhea" id="RHEA-COMP:11604"/>
        <dbReference type="ChEBI" id="CHEBI:15377"/>
        <dbReference type="ChEBI" id="CHEBI:29999"/>
        <dbReference type="ChEBI" id="CHEBI:43474"/>
        <dbReference type="ChEBI" id="CHEBI:83421"/>
        <dbReference type="EC" id="3.1.3.16"/>
    </reaction>
</comment>
<keyword evidence="4 9" id="KW-0378">Hydrolase</keyword>
<comment type="similarity">
    <text evidence="2 9">Belongs to the SSU72 phosphatase family.</text>
</comment>
<proteinExistence type="inferred from homology"/>
<keyword evidence="5 9" id="KW-0904">Protein phosphatase</keyword>
<sequence length="200" mass="22977">MEHHSPARMRQLCFAMVCASNQNRSMEAHAMLKKHGMNVSSFGVGAHVKLPGPSQKEPNVYKFGTPYKTIYDDLTAKDSELYTRNGLLQMLRRNMGVKLAPERYQENRDQFDVVVTFEERVMEQVLEDMSHRPQVSLQPVLICNMDVKDNHEEAAHAATQTLKLCQMLEQGGEWEDCVDAVVAQFQQETGRRLTYTICYY</sequence>
<dbReference type="PANTHER" id="PTHR20383">
    <property type="entry name" value="RNA POLYMERASE II SUBUNIT A C-TERMINAL DOMAIN PHOSPHATASE"/>
    <property type="match status" value="1"/>
</dbReference>
<accession>A0ABQ5RUR3</accession>
<evidence type="ECO:0000256" key="3">
    <source>
        <dbReference type="ARBA" id="ARBA00022664"/>
    </source>
</evidence>
<evidence type="ECO:0000313" key="10">
    <source>
        <dbReference type="EMBL" id="GLI60949.1"/>
    </source>
</evidence>
<organism evidence="10 11">
    <name type="scientific">Volvox africanus</name>
    <dbReference type="NCBI Taxonomy" id="51714"/>
    <lineage>
        <taxon>Eukaryota</taxon>
        <taxon>Viridiplantae</taxon>
        <taxon>Chlorophyta</taxon>
        <taxon>core chlorophytes</taxon>
        <taxon>Chlorophyceae</taxon>
        <taxon>CS clade</taxon>
        <taxon>Chlamydomonadales</taxon>
        <taxon>Volvocaceae</taxon>
        <taxon>Volvox</taxon>
    </lineage>
</organism>